<evidence type="ECO:0000313" key="3">
    <source>
        <dbReference type="Proteomes" id="UP000641625"/>
    </source>
</evidence>
<dbReference type="EMBL" id="WOWA01000009">
    <property type="protein sequence ID" value="NLV14535.1"/>
    <property type="molecule type" value="Genomic_DNA"/>
</dbReference>
<keyword evidence="1" id="KW-0812">Transmembrane</keyword>
<organism evidence="2 3">
    <name type="scientific">Haloarcula argentinensis</name>
    <dbReference type="NCBI Taxonomy" id="43776"/>
    <lineage>
        <taxon>Archaea</taxon>
        <taxon>Methanobacteriati</taxon>
        <taxon>Methanobacteriota</taxon>
        <taxon>Stenosarchaea group</taxon>
        <taxon>Halobacteria</taxon>
        <taxon>Halobacteriales</taxon>
        <taxon>Haloarculaceae</taxon>
        <taxon>Haloarcula</taxon>
    </lineage>
</organism>
<comment type="caution">
    <text evidence="2">The sequence shown here is derived from an EMBL/GenBank/DDBJ whole genome shotgun (WGS) entry which is preliminary data.</text>
</comment>
<feature type="transmembrane region" description="Helical" evidence="1">
    <location>
        <begin position="110"/>
        <end position="131"/>
    </location>
</feature>
<dbReference type="RefSeq" id="WP_170097953.1">
    <property type="nucleotide sequence ID" value="NZ_WOWA01000009.1"/>
</dbReference>
<proteinExistence type="predicted"/>
<keyword evidence="1" id="KW-1133">Transmembrane helix</keyword>
<sequence>MERSSERAGEAQPSTDRAPSFGHLLLVWVLIGSSLWSLGATVADAIQVELPLSTMGTGLLFGTVVVVLFWTVGFHPSLAASFGYFVTEQVINIVLLFGAIFLFVPASTPWATAVLQFSSICLAATLVFTPVGKQIRNVLRRHIRSVLKLPPQEQSANHD</sequence>
<feature type="transmembrane region" description="Helical" evidence="1">
    <location>
        <begin position="50"/>
        <end position="70"/>
    </location>
</feature>
<keyword evidence="1" id="KW-0472">Membrane</keyword>
<dbReference type="Proteomes" id="UP000641625">
    <property type="component" value="Unassembled WGS sequence"/>
</dbReference>
<feature type="transmembrane region" description="Helical" evidence="1">
    <location>
        <begin position="21"/>
        <end position="38"/>
    </location>
</feature>
<feature type="transmembrane region" description="Helical" evidence="1">
    <location>
        <begin position="82"/>
        <end position="104"/>
    </location>
</feature>
<accession>A0A847UKQ3</accession>
<protein>
    <submittedName>
        <fullName evidence="2">Uncharacterized protein</fullName>
    </submittedName>
</protein>
<dbReference type="AlphaFoldDB" id="A0A847UKQ3"/>
<evidence type="ECO:0000256" key="1">
    <source>
        <dbReference type="SAM" id="Phobius"/>
    </source>
</evidence>
<reference evidence="2" key="1">
    <citation type="submission" date="2019-12" db="EMBL/GenBank/DDBJ databases">
        <title>Whole genome sequencing of Haloarcula argentinensis strain pws5.</title>
        <authorList>
            <person name="Verma D.K."/>
            <person name="Gopal K."/>
            <person name="Prasad E.S."/>
        </authorList>
    </citation>
    <scope>NUCLEOTIDE SEQUENCE</scope>
    <source>
        <strain evidence="2">Pws5</strain>
    </source>
</reference>
<name>A0A847UKQ3_HALAR</name>
<evidence type="ECO:0000313" key="2">
    <source>
        <dbReference type="EMBL" id="NLV14535.1"/>
    </source>
</evidence>
<gene>
    <name evidence="2" type="ORF">GOC77_14815</name>
</gene>